<accession>A0A1L8CJF2</accession>
<feature type="compositionally biased region" description="Basic and acidic residues" evidence="2">
    <location>
        <begin position="137"/>
        <end position="158"/>
    </location>
</feature>
<protein>
    <recommendedName>
        <fullName evidence="5">DUF536 domain-containing protein</fullName>
    </recommendedName>
</protein>
<dbReference type="Proteomes" id="UP000186588">
    <property type="component" value="Unassembled WGS sequence"/>
</dbReference>
<comment type="caution">
    <text evidence="3">The sequence shown here is derived from an EMBL/GenBank/DDBJ whole genome shotgun (WGS) entry which is preliminary data.</text>
</comment>
<name>A0A1L8CJF2_9LACO</name>
<proteinExistence type="predicted"/>
<reference evidence="3 4" key="1">
    <citation type="journal article" date="2016" name="Syst. Appl. Microbiol.">
        <title>Genomic characterization of a fructophilic bee symbiont Lactobacillus kunkeei reveals its niche-specific adaptation.</title>
        <authorList>
            <person name="Maeno S."/>
            <person name="Tanizawa Y."/>
            <person name="Kanesaki Y."/>
            <person name="Kubota E."/>
            <person name="Kumar H."/>
            <person name="Dicks L."/>
            <person name="Salminen S."/>
            <person name="Nakagawa J."/>
            <person name="Arita M."/>
            <person name="Endo A."/>
        </authorList>
    </citation>
    <scope>NUCLEOTIDE SEQUENCE [LARGE SCALE GENOMIC DNA]</scope>
    <source>
        <strain evidence="3 4">FF30-6</strain>
    </source>
</reference>
<evidence type="ECO:0000313" key="3">
    <source>
        <dbReference type="EMBL" id="GAT91312.1"/>
    </source>
</evidence>
<evidence type="ECO:0000256" key="2">
    <source>
        <dbReference type="SAM" id="MobiDB-lite"/>
    </source>
</evidence>
<keyword evidence="1" id="KW-0175">Coiled coil</keyword>
<feature type="coiled-coil region" evidence="1">
    <location>
        <begin position="85"/>
        <end position="119"/>
    </location>
</feature>
<evidence type="ECO:0008006" key="5">
    <source>
        <dbReference type="Google" id="ProtNLM"/>
    </source>
</evidence>
<dbReference type="EMBL" id="BDDX01000017">
    <property type="protein sequence ID" value="GAT91312.1"/>
    <property type="molecule type" value="Genomic_DNA"/>
</dbReference>
<gene>
    <name evidence="3" type="ORF">FF306_01434</name>
</gene>
<dbReference type="AlphaFoldDB" id="A0A1L8CJF2"/>
<feature type="region of interest" description="Disordered" evidence="2">
    <location>
        <begin position="137"/>
        <end position="161"/>
    </location>
</feature>
<dbReference type="RefSeq" id="WP_094751214.1">
    <property type="nucleotide sequence ID" value="NZ_BDDX01000017.1"/>
</dbReference>
<organism evidence="3 4">
    <name type="scientific">Apilactobacillus kunkeei</name>
    <dbReference type="NCBI Taxonomy" id="148814"/>
    <lineage>
        <taxon>Bacteria</taxon>
        <taxon>Bacillati</taxon>
        <taxon>Bacillota</taxon>
        <taxon>Bacilli</taxon>
        <taxon>Lactobacillales</taxon>
        <taxon>Lactobacillaceae</taxon>
        <taxon>Apilactobacillus</taxon>
    </lineage>
</organism>
<sequence length="177" mass="20635">MDKTVPELAEELDINKLRIYRYIKKNNIKPIRTDKNVQYFDKTSSDEILNHFKDVAGINISNDTENDTTSNTAENSLIELKDSIISRQDKEIEQLYRQVESLQSTIEQQNKQFDQQQQLELESIRTFKKNIMIDSEYHPDTESDTHDTSNDTKSDTIDTRGGIKKSGLFAWLKRSNK</sequence>
<evidence type="ECO:0000256" key="1">
    <source>
        <dbReference type="SAM" id="Coils"/>
    </source>
</evidence>
<evidence type="ECO:0000313" key="4">
    <source>
        <dbReference type="Proteomes" id="UP000186588"/>
    </source>
</evidence>